<dbReference type="PANTHER" id="PTHR47354">
    <property type="entry name" value="NADH OXIDOREDUCTASE HCR"/>
    <property type="match status" value="1"/>
</dbReference>
<evidence type="ECO:0000313" key="6">
    <source>
        <dbReference type="EMBL" id="SDP84108.1"/>
    </source>
</evidence>
<evidence type="ECO:0000256" key="1">
    <source>
        <dbReference type="ARBA" id="ARBA00023014"/>
    </source>
</evidence>
<dbReference type="PROSITE" id="PS51384">
    <property type="entry name" value="FAD_FR"/>
    <property type="match status" value="1"/>
</dbReference>
<dbReference type="Proteomes" id="UP000182654">
    <property type="component" value="Chromosome I"/>
</dbReference>
<dbReference type="PRINTS" id="PR00410">
    <property type="entry name" value="PHEHYDRXLASE"/>
</dbReference>
<dbReference type="PANTHER" id="PTHR47354:SF5">
    <property type="entry name" value="PROTEIN RFBI"/>
    <property type="match status" value="1"/>
</dbReference>
<protein>
    <submittedName>
        <fullName evidence="6">CDP-4-dehydro-6-deoxyglucose reductase</fullName>
    </submittedName>
    <submittedName>
        <fullName evidence="5">NAD(P)H-flavin reductase</fullName>
    </submittedName>
</protein>
<dbReference type="EMBL" id="MDGK01000015">
    <property type="protein sequence ID" value="OIN11861.1"/>
    <property type="molecule type" value="Genomic_DNA"/>
</dbReference>
<dbReference type="InterPro" id="IPR017938">
    <property type="entry name" value="Riboflavin_synthase-like_b-brl"/>
</dbReference>
<dbReference type="InterPro" id="IPR039261">
    <property type="entry name" value="FNR_nucleotide-bd"/>
</dbReference>
<evidence type="ECO:0000256" key="2">
    <source>
        <dbReference type="ARBA" id="ARBA00034078"/>
    </source>
</evidence>
<proteinExistence type="predicted"/>
<dbReference type="GO" id="GO:0051537">
    <property type="term" value="F:2 iron, 2 sulfur cluster binding"/>
    <property type="evidence" value="ECO:0007669"/>
    <property type="project" value="InterPro"/>
</dbReference>
<dbReference type="Pfam" id="PF00175">
    <property type="entry name" value="NAD_binding_1"/>
    <property type="match status" value="1"/>
</dbReference>
<dbReference type="Gene3D" id="3.10.20.30">
    <property type="match status" value="1"/>
</dbReference>
<dbReference type="InterPro" id="IPR036010">
    <property type="entry name" value="2Fe-2S_ferredoxin-like_sf"/>
</dbReference>
<evidence type="ECO:0000313" key="5">
    <source>
        <dbReference type="EMBL" id="OIN11861.1"/>
    </source>
</evidence>
<dbReference type="Gene3D" id="2.40.30.10">
    <property type="entry name" value="Translation factors"/>
    <property type="match status" value="1"/>
</dbReference>
<dbReference type="PROSITE" id="PS00197">
    <property type="entry name" value="2FE2S_FER_1"/>
    <property type="match status" value="1"/>
</dbReference>
<dbReference type="InterPro" id="IPR001041">
    <property type="entry name" value="2Fe-2S_ferredoxin-type"/>
</dbReference>
<dbReference type="SUPFAM" id="SSF52343">
    <property type="entry name" value="Ferredoxin reductase-like, C-terminal NADP-linked domain"/>
    <property type="match status" value="1"/>
</dbReference>
<feature type="domain" description="FAD-binding FR-type" evidence="4">
    <location>
        <begin position="97"/>
        <end position="197"/>
    </location>
</feature>
<dbReference type="SUPFAM" id="SSF63380">
    <property type="entry name" value="Riboflavin synthase domain-like"/>
    <property type="match status" value="1"/>
</dbReference>
<keyword evidence="1" id="KW-0411">Iron-sulfur</keyword>
<dbReference type="InterPro" id="IPR012675">
    <property type="entry name" value="Beta-grasp_dom_sf"/>
</dbReference>
<dbReference type="InterPro" id="IPR008333">
    <property type="entry name" value="Cbr1-like_FAD-bd_dom"/>
</dbReference>
<dbReference type="InterPro" id="IPR001433">
    <property type="entry name" value="OxRdtase_FAD/NAD-bd"/>
</dbReference>
<comment type="cofactor">
    <cofactor evidence="2">
        <name>[2Fe-2S] cluster</name>
        <dbReference type="ChEBI" id="CHEBI:190135"/>
    </cofactor>
</comment>
<reference evidence="6 8" key="2">
    <citation type="submission" date="2016-10" db="EMBL/GenBank/DDBJ databases">
        <authorList>
            <person name="Varghese N."/>
            <person name="Submissions S."/>
        </authorList>
    </citation>
    <scope>NUCLEOTIDE SEQUENCE [LARGE SCALE GENOMIC DNA]</scope>
    <source>
        <strain evidence="6 8">BS2774</strain>
    </source>
</reference>
<dbReference type="InterPro" id="IPR001709">
    <property type="entry name" value="Flavoprot_Pyr_Nucl_cyt_Rdtase"/>
</dbReference>
<dbReference type="SUPFAM" id="SSF54292">
    <property type="entry name" value="2Fe-2S ferredoxin-like"/>
    <property type="match status" value="1"/>
</dbReference>
<dbReference type="Proteomes" id="UP000181686">
    <property type="component" value="Unassembled WGS sequence"/>
</dbReference>
<dbReference type="Pfam" id="PF00970">
    <property type="entry name" value="FAD_binding_6"/>
    <property type="match status" value="1"/>
</dbReference>
<dbReference type="CDD" id="cd00207">
    <property type="entry name" value="fer2"/>
    <property type="match status" value="1"/>
</dbReference>
<dbReference type="EMBL" id="LT629708">
    <property type="protein sequence ID" value="SDP84108.1"/>
    <property type="molecule type" value="Genomic_DNA"/>
</dbReference>
<evidence type="ECO:0000259" key="3">
    <source>
        <dbReference type="PROSITE" id="PS51085"/>
    </source>
</evidence>
<sequence length="329" mass="36514">MSTVTLSNERTFSCEPGVTLLDSAKKQGVILEYSCRSGRCGVCRAHVIGETEVVHHHESVLSCEELASGYILTCCRTALSDVRLDIEDLSQFADIKSKTLPCRVDSFRYLADDVVEVVLRLPPKDLLNYVPGQYVDIIGKNGARRSYSIANAPRPDGRLELHIRKVDGGVMSQYWFDELAANDLLRLEGPQGTFALRNTSPENLVFLATGTGIAPVKAILEQLKADPEIAMNKKVWVYWGGRHAKDIYWWPELGSPAVSFIPVLSRPDSSWEGRTGYVQDVLEHDGIDLPSAVVYACGSEHMIQSAKEKLVRLGLPHRNFYSDAFVSSN</sequence>
<dbReference type="Gene3D" id="3.40.50.80">
    <property type="entry name" value="Nucleotide-binding domain of ferredoxin-NADP reductase (FNR) module"/>
    <property type="match status" value="1"/>
</dbReference>
<keyword evidence="1" id="KW-0408">Iron</keyword>
<dbReference type="InterPro" id="IPR050415">
    <property type="entry name" value="MRET"/>
</dbReference>
<name>A0A1H0W0P1_9PSED</name>
<dbReference type="RefSeq" id="WP_071489071.1">
    <property type="nucleotide sequence ID" value="NZ_LT629708.1"/>
</dbReference>
<feature type="domain" description="2Fe-2S ferredoxin-type" evidence="3">
    <location>
        <begin position="2"/>
        <end position="90"/>
    </location>
</feature>
<dbReference type="InterPro" id="IPR006058">
    <property type="entry name" value="2Fe2S_fd_BS"/>
</dbReference>
<evidence type="ECO:0000313" key="8">
    <source>
        <dbReference type="Proteomes" id="UP000182654"/>
    </source>
</evidence>
<accession>A0A1H0W0P1</accession>
<dbReference type="CDD" id="cd06189">
    <property type="entry name" value="flavin_oxioreductase"/>
    <property type="match status" value="1"/>
</dbReference>
<dbReference type="PRINTS" id="PR00371">
    <property type="entry name" value="FPNCR"/>
</dbReference>
<dbReference type="Pfam" id="PF00111">
    <property type="entry name" value="Fer2"/>
    <property type="match status" value="1"/>
</dbReference>
<dbReference type="GO" id="GO:0016491">
    <property type="term" value="F:oxidoreductase activity"/>
    <property type="evidence" value="ECO:0007669"/>
    <property type="project" value="InterPro"/>
</dbReference>
<gene>
    <name evidence="5" type="ORF">BFN10_07115</name>
    <name evidence="6" type="ORF">SAMN04490184_5197</name>
</gene>
<evidence type="ECO:0000313" key="7">
    <source>
        <dbReference type="Proteomes" id="UP000181686"/>
    </source>
</evidence>
<keyword evidence="8" id="KW-1185">Reference proteome</keyword>
<keyword evidence="1" id="KW-0479">Metal-binding</keyword>
<evidence type="ECO:0000259" key="4">
    <source>
        <dbReference type="PROSITE" id="PS51384"/>
    </source>
</evidence>
<dbReference type="PROSITE" id="PS51085">
    <property type="entry name" value="2FE2S_FER_2"/>
    <property type="match status" value="1"/>
</dbReference>
<dbReference type="AlphaFoldDB" id="A0A1H0W0P1"/>
<organism evidence="5 7">
    <name type="scientific">Pseudomonas extremorientalis</name>
    <dbReference type="NCBI Taxonomy" id="169669"/>
    <lineage>
        <taxon>Bacteria</taxon>
        <taxon>Pseudomonadati</taxon>
        <taxon>Pseudomonadota</taxon>
        <taxon>Gammaproteobacteria</taxon>
        <taxon>Pseudomonadales</taxon>
        <taxon>Pseudomonadaceae</taxon>
        <taxon>Pseudomonas</taxon>
    </lineage>
</organism>
<reference evidence="5 7" key="1">
    <citation type="submission" date="2016-08" db="EMBL/GenBank/DDBJ databases">
        <title>Draft genome sequence of the type strain of Pseudomonas extremorientalis LMG 19695T isolated from drinking water reservoir.</title>
        <authorList>
            <person name="Tambong J.T."/>
        </authorList>
    </citation>
    <scope>NUCLEOTIDE SEQUENCE [LARGE SCALE GENOMIC DNA]</scope>
    <source>
        <strain evidence="5 7">LMG 19695</strain>
    </source>
</reference>
<dbReference type="InterPro" id="IPR017927">
    <property type="entry name" value="FAD-bd_FR_type"/>
</dbReference>